<reference evidence="9" key="1">
    <citation type="submission" date="2020-10" db="EMBL/GenBank/DDBJ databases">
        <authorList>
            <person name="Gilroy R."/>
        </authorList>
    </citation>
    <scope>NUCLEOTIDE SEQUENCE</scope>
    <source>
        <strain evidence="9">CHK195-11698</strain>
    </source>
</reference>
<dbReference type="InterPro" id="IPR004610">
    <property type="entry name" value="RecJ"/>
</dbReference>
<dbReference type="InterPro" id="IPR038763">
    <property type="entry name" value="DHH_sf"/>
</dbReference>
<accession>A0A9D1HPM4</accession>
<evidence type="ECO:0000313" key="9">
    <source>
        <dbReference type="EMBL" id="HIU13154.1"/>
    </source>
</evidence>
<feature type="domain" description="DDH" evidence="6">
    <location>
        <begin position="66"/>
        <end position="173"/>
    </location>
</feature>
<dbReference type="Pfam" id="PF02272">
    <property type="entry name" value="DHHA1"/>
    <property type="match status" value="1"/>
</dbReference>
<evidence type="ECO:0000259" key="8">
    <source>
        <dbReference type="Pfam" id="PF17768"/>
    </source>
</evidence>
<evidence type="ECO:0000256" key="4">
    <source>
        <dbReference type="ARBA" id="ARBA00022801"/>
    </source>
</evidence>
<organism evidence="9 10">
    <name type="scientific">Candidatus Fimiplasma intestinipullorum</name>
    <dbReference type="NCBI Taxonomy" id="2840825"/>
    <lineage>
        <taxon>Bacteria</taxon>
        <taxon>Bacillati</taxon>
        <taxon>Bacillota</taxon>
        <taxon>Clostridia</taxon>
        <taxon>Eubacteriales</taxon>
        <taxon>Candidatus Fimiplasma</taxon>
    </lineage>
</organism>
<reference evidence="9" key="2">
    <citation type="journal article" date="2021" name="PeerJ">
        <title>Extensive microbial diversity within the chicken gut microbiome revealed by metagenomics and culture.</title>
        <authorList>
            <person name="Gilroy R."/>
            <person name="Ravi A."/>
            <person name="Getino M."/>
            <person name="Pursley I."/>
            <person name="Horton D.L."/>
            <person name="Alikhan N.F."/>
            <person name="Baker D."/>
            <person name="Gharbi K."/>
            <person name="Hall N."/>
            <person name="Watson M."/>
            <person name="Adriaenssens E.M."/>
            <person name="Foster-Nyarko E."/>
            <person name="Jarju S."/>
            <person name="Secka A."/>
            <person name="Antonio M."/>
            <person name="Oren A."/>
            <person name="Chaudhuri R.R."/>
            <person name="La Ragione R."/>
            <person name="Hildebrand F."/>
            <person name="Pallen M.J."/>
        </authorList>
    </citation>
    <scope>NUCLEOTIDE SEQUENCE</scope>
    <source>
        <strain evidence="9">CHK195-11698</strain>
    </source>
</reference>
<dbReference type="Gene3D" id="3.10.310.30">
    <property type="match status" value="1"/>
</dbReference>
<dbReference type="Proteomes" id="UP000824175">
    <property type="component" value="Unassembled WGS sequence"/>
</dbReference>
<evidence type="ECO:0000256" key="5">
    <source>
        <dbReference type="ARBA" id="ARBA00022839"/>
    </source>
</evidence>
<dbReference type="InterPro" id="IPR001667">
    <property type="entry name" value="DDH_dom"/>
</dbReference>
<keyword evidence="4" id="KW-0378">Hydrolase</keyword>
<dbReference type="GO" id="GO:0006281">
    <property type="term" value="P:DNA repair"/>
    <property type="evidence" value="ECO:0007669"/>
    <property type="project" value="InterPro"/>
</dbReference>
<dbReference type="GO" id="GO:0006310">
    <property type="term" value="P:DNA recombination"/>
    <property type="evidence" value="ECO:0007669"/>
    <property type="project" value="InterPro"/>
</dbReference>
<dbReference type="InterPro" id="IPR051673">
    <property type="entry name" value="SSDNA_exonuclease_RecJ"/>
</dbReference>
<protein>
    <recommendedName>
        <fullName evidence="2">Single-stranded-DNA-specific exonuclease RecJ</fullName>
    </recommendedName>
</protein>
<dbReference type="EMBL" id="DVMJ01000028">
    <property type="protein sequence ID" value="HIU13154.1"/>
    <property type="molecule type" value="Genomic_DNA"/>
</dbReference>
<name>A0A9D1HPM4_9FIRM</name>
<dbReference type="AlphaFoldDB" id="A0A9D1HPM4"/>
<dbReference type="InterPro" id="IPR003156">
    <property type="entry name" value="DHHA1_dom"/>
</dbReference>
<evidence type="ECO:0000256" key="2">
    <source>
        <dbReference type="ARBA" id="ARBA00019841"/>
    </source>
</evidence>
<dbReference type="PANTHER" id="PTHR30255">
    <property type="entry name" value="SINGLE-STRANDED-DNA-SPECIFIC EXONUCLEASE RECJ"/>
    <property type="match status" value="1"/>
</dbReference>
<evidence type="ECO:0000259" key="7">
    <source>
        <dbReference type="Pfam" id="PF02272"/>
    </source>
</evidence>
<dbReference type="GO" id="GO:0008409">
    <property type="term" value="F:5'-3' exonuclease activity"/>
    <property type="evidence" value="ECO:0007669"/>
    <property type="project" value="InterPro"/>
</dbReference>
<gene>
    <name evidence="9" type="primary">recJ</name>
    <name evidence="9" type="ORF">IAD15_03700</name>
</gene>
<keyword evidence="5 9" id="KW-0269">Exonuclease</keyword>
<feature type="domain" description="DHHA1" evidence="7">
    <location>
        <begin position="329"/>
        <end position="423"/>
    </location>
</feature>
<dbReference type="Pfam" id="PF01368">
    <property type="entry name" value="DHH"/>
    <property type="match status" value="1"/>
</dbReference>
<evidence type="ECO:0000259" key="6">
    <source>
        <dbReference type="Pfam" id="PF01368"/>
    </source>
</evidence>
<comment type="similarity">
    <text evidence="1">Belongs to the RecJ family.</text>
</comment>
<evidence type="ECO:0000313" key="10">
    <source>
        <dbReference type="Proteomes" id="UP000824175"/>
    </source>
</evidence>
<dbReference type="PANTHER" id="PTHR30255:SF2">
    <property type="entry name" value="SINGLE-STRANDED-DNA-SPECIFIC EXONUCLEASE RECJ"/>
    <property type="match status" value="1"/>
</dbReference>
<evidence type="ECO:0000256" key="1">
    <source>
        <dbReference type="ARBA" id="ARBA00005915"/>
    </source>
</evidence>
<proteinExistence type="inferred from homology"/>
<dbReference type="GO" id="GO:0003676">
    <property type="term" value="F:nucleic acid binding"/>
    <property type="evidence" value="ECO:0007669"/>
    <property type="project" value="InterPro"/>
</dbReference>
<dbReference type="InterPro" id="IPR041122">
    <property type="entry name" value="RecJ_OB"/>
</dbReference>
<sequence>MEWQILESQRYLEIMQRLQVGTIVGKVLDFRENQDPGKTPLHDYGLLKDAKKVLERLEKAIFTQEKVVVYGDYDCDGIMATSILVSAFERRHLKVGFHIPNRFVDGYGLSVARVRQMHEKGYTLIITVDNGISAFEACEEAKRLGMDVIITDHHEIGSKLPEAYAILHTGLSPDYPFKGISGGFLACKLGCALIGSQDAYFHCLAAISTISDVMPMVDENRTLVKCALSVMQEKRYLNFELLLGENQRYSTTSIGFTLVPKINSIGRLVDGLNPSKCVTYFRHAIPHDAKEREFKMQFASLATKINQSRQKLTTSQYALATTNMNTDEDVLFCYDKDFHEGLIGLVAGKLTKTYYRPSFVMHLDEEKGILKGSARSIAGINLYDLLKKNKDDLLVYGGHELAGGFSLELAKLNDFETHVKAYIDDIRTPDLFVEKSHAILLEDRDISLENVRGLEALQPFGQGNEEPTFAMRLSHPIKIETLSDKKHLKLTFELSHARLSCLWFNHGEVYNQISQQQHFELFGQISINQFRNFENIQLILQDLR</sequence>
<evidence type="ECO:0000256" key="3">
    <source>
        <dbReference type="ARBA" id="ARBA00022722"/>
    </source>
</evidence>
<dbReference type="Pfam" id="PF17768">
    <property type="entry name" value="RecJ_OB"/>
    <property type="match status" value="1"/>
</dbReference>
<dbReference type="SUPFAM" id="SSF64182">
    <property type="entry name" value="DHH phosphoesterases"/>
    <property type="match status" value="1"/>
</dbReference>
<dbReference type="Gene3D" id="3.90.1640.30">
    <property type="match status" value="1"/>
</dbReference>
<feature type="domain" description="RecJ OB" evidence="8">
    <location>
        <begin position="441"/>
        <end position="542"/>
    </location>
</feature>
<keyword evidence="3" id="KW-0540">Nuclease</keyword>
<comment type="caution">
    <text evidence="9">The sequence shown here is derived from an EMBL/GenBank/DDBJ whole genome shotgun (WGS) entry which is preliminary data.</text>
</comment>
<dbReference type="NCBIfam" id="TIGR00644">
    <property type="entry name" value="recJ"/>
    <property type="match status" value="1"/>
</dbReference>